<evidence type="ECO:0000256" key="7">
    <source>
        <dbReference type="ARBA" id="ARBA00031113"/>
    </source>
</evidence>
<dbReference type="InterPro" id="IPR045864">
    <property type="entry name" value="aa-tRNA-synth_II/BPL/LPL"/>
</dbReference>
<feature type="compositionally biased region" description="Polar residues" evidence="8">
    <location>
        <begin position="2015"/>
        <end position="2026"/>
    </location>
</feature>
<feature type="compositionally biased region" description="Polar residues" evidence="8">
    <location>
        <begin position="1577"/>
        <end position="1599"/>
    </location>
</feature>
<dbReference type="GO" id="GO:0006434">
    <property type="term" value="P:seryl-tRNA aminoacylation"/>
    <property type="evidence" value="ECO:0007669"/>
    <property type="project" value="InterPro"/>
</dbReference>
<comment type="similarity">
    <text evidence="1">Belongs to the class-II aminoacyl-tRNA synthetase family. Type-1 seryl-tRNA synthetase subfamily.</text>
</comment>
<feature type="compositionally biased region" description="Polar residues" evidence="8">
    <location>
        <begin position="2089"/>
        <end position="2100"/>
    </location>
</feature>
<proteinExistence type="inferred from homology"/>
<dbReference type="PRINTS" id="PR00981">
    <property type="entry name" value="TRNASYNTHSER"/>
</dbReference>
<evidence type="ECO:0000256" key="4">
    <source>
        <dbReference type="ARBA" id="ARBA00022741"/>
    </source>
</evidence>
<dbReference type="OrthoDB" id="10264585at2759"/>
<dbReference type="EMBL" id="CAJNOQ010002893">
    <property type="protein sequence ID" value="CAF0984487.1"/>
    <property type="molecule type" value="Genomic_DNA"/>
</dbReference>
<feature type="compositionally biased region" description="Low complexity" evidence="8">
    <location>
        <begin position="1867"/>
        <end position="1881"/>
    </location>
</feature>
<feature type="compositionally biased region" description="Polar residues" evidence="8">
    <location>
        <begin position="1939"/>
        <end position="1952"/>
    </location>
</feature>
<feature type="region of interest" description="Disordered" evidence="8">
    <location>
        <begin position="1509"/>
        <end position="1772"/>
    </location>
</feature>
<dbReference type="GO" id="GO:0005524">
    <property type="term" value="F:ATP binding"/>
    <property type="evidence" value="ECO:0007669"/>
    <property type="project" value="UniProtKB-KW"/>
</dbReference>
<dbReference type="GO" id="GO:0004828">
    <property type="term" value="F:serine-tRNA ligase activity"/>
    <property type="evidence" value="ECO:0007669"/>
    <property type="project" value="UniProtKB-EC"/>
</dbReference>
<evidence type="ECO:0000259" key="9">
    <source>
        <dbReference type="PROSITE" id="PS50862"/>
    </source>
</evidence>
<dbReference type="Pfam" id="PF00587">
    <property type="entry name" value="tRNA-synt_2b"/>
    <property type="match status" value="1"/>
</dbReference>
<dbReference type="InterPro" id="IPR002317">
    <property type="entry name" value="Ser-tRNA-ligase_type_1"/>
</dbReference>
<evidence type="ECO:0000256" key="6">
    <source>
        <dbReference type="ARBA" id="ARBA00023146"/>
    </source>
</evidence>
<feature type="region of interest" description="Disordered" evidence="8">
    <location>
        <begin position="1456"/>
        <end position="1486"/>
    </location>
</feature>
<evidence type="ECO:0000313" key="11">
    <source>
        <dbReference type="EMBL" id="CAF3756706.1"/>
    </source>
</evidence>
<feature type="compositionally biased region" description="Low complexity" evidence="8">
    <location>
        <begin position="1400"/>
        <end position="1414"/>
    </location>
</feature>
<feature type="compositionally biased region" description="Polar residues" evidence="8">
    <location>
        <begin position="1337"/>
        <end position="1374"/>
    </location>
</feature>
<evidence type="ECO:0000313" key="10">
    <source>
        <dbReference type="EMBL" id="CAF0984487.1"/>
    </source>
</evidence>
<feature type="region of interest" description="Disordered" evidence="8">
    <location>
        <begin position="2129"/>
        <end position="2156"/>
    </location>
</feature>
<feature type="compositionally biased region" description="Low complexity" evidence="8">
    <location>
        <begin position="1563"/>
        <end position="1576"/>
    </location>
</feature>
<evidence type="ECO:0000313" key="12">
    <source>
        <dbReference type="Proteomes" id="UP000663829"/>
    </source>
</evidence>
<feature type="region of interest" description="Disordered" evidence="8">
    <location>
        <begin position="2015"/>
        <end position="2100"/>
    </location>
</feature>
<dbReference type="EC" id="6.1.1.11" evidence="2"/>
<evidence type="ECO:0000256" key="1">
    <source>
        <dbReference type="ARBA" id="ARBA00010728"/>
    </source>
</evidence>
<keyword evidence="6" id="KW-0030">Aminoacyl-tRNA synthetase</keyword>
<feature type="compositionally biased region" description="Low complexity" evidence="8">
    <location>
        <begin position="2129"/>
        <end position="2144"/>
    </location>
</feature>
<reference evidence="10" key="1">
    <citation type="submission" date="2021-02" db="EMBL/GenBank/DDBJ databases">
        <authorList>
            <person name="Nowell W R."/>
        </authorList>
    </citation>
    <scope>NUCLEOTIDE SEQUENCE</scope>
</reference>
<feature type="compositionally biased region" description="Low complexity" evidence="8">
    <location>
        <begin position="1530"/>
        <end position="1542"/>
    </location>
</feature>
<evidence type="ECO:0000256" key="5">
    <source>
        <dbReference type="ARBA" id="ARBA00022840"/>
    </source>
</evidence>
<feature type="region of interest" description="Disordered" evidence="8">
    <location>
        <begin position="1939"/>
        <end position="1973"/>
    </location>
</feature>
<feature type="compositionally biased region" description="Low complexity" evidence="8">
    <location>
        <begin position="1912"/>
        <end position="1921"/>
    </location>
</feature>
<feature type="compositionally biased region" description="Low complexity" evidence="8">
    <location>
        <begin position="2036"/>
        <end position="2046"/>
    </location>
</feature>
<feature type="non-terminal residue" evidence="10">
    <location>
        <position position="1"/>
    </location>
</feature>
<feature type="compositionally biased region" description="Polar residues" evidence="8">
    <location>
        <begin position="1610"/>
        <end position="1624"/>
    </location>
</feature>
<protein>
    <recommendedName>
        <fullName evidence="2">serine--tRNA ligase</fullName>
        <ecNumber evidence="2">6.1.1.11</ecNumber>
    </recommendedName>
    <alternativeName>
        <fullName evidence="7">Seryl-tRNA synthetase</fullName>
    </alternativeName>
</protein>
<dbReference type="Proteomes" id="UP000681722">
    <property type="component" value="Unassembled WGS sequence"/>
</dbReference>
<feature type="compositionally biased region" description="Low complexity" evidence="8">
    <location>
        <begin position="2053"/>
        <end position="2062"/>
    </location>
</feature>
<dbReference type="SUPFAM" id="SSF55681">
    <property type="entry name" value="Class II aaRS and biotin synthetases"/>
    <property type="match status" value="1"/>
</dbReference>
<feature type="compositionally biased region" description="Polar residues" evidence="8">
    <location>
        <begin position="1729"/>
        <end position="1738"/>
    </location>
</feature>
<feature type="compositionally biased region" description="Polar residues" evidence="8">
    <location>
        <begin position="1415"/>
        <end position="1425"/>
    </location>
</feature>
<dbReference type="PANTHER" id="PTHR11778">
    <property type="entry name" value="SERYL-TRNA SYNTHETASE"/>
    <property type="match status" value="1"/>
</dbReference>
<dbReference type="InterPro" id="IPR006195">
    <property type="entry name" value="aa-tRNA-synth_II"/>
</dbReference>
<dbReference type="Gene3D" id="3.30.930.10">
    <property type="entry name" value="Bira Bifunctional Protein, Domain 2"/>
    <property type="match status" value="1"/>
</dbReference>
<feature type="compositionally biased region" description="Polar residues" evidence="8">
    <location>
        <begin position="1892"/>
        <end position="1910"/>
    </location>
</feature>
<keyword evidence="12" id="KW-1185">Reference proteome</keyword>
<feature type="compositionally biased region" description="Polar residues" evidence="8">
    <location>
        <begin position="1760"/>
        <end position="1772"/>
    </location>
</feature>
<organism evidence="10 12">
    <name type="scientific">Didymodactylos carnosus</name>
    <dbReference type="NCBI Taxonomy" id="1234261"/>
    <lineage>
        <taxon>Eukaryota</taxon>
        <taxon>Metazoa</taxon>
        <taxon>Spiralia</taxon>
        <taxon>Gnathifera</taxon>
        <taxon>Rotifera</taxon>
        <taxon>Eurotatoria</taxon>
        <taxon>Bdelloidea</taxon>
        <taxon>Philodinida</taxon>
        <taxon>Philodinidae</taxon>
        <taxon>Didymodactylos</taxon>
    </lineage>
</organism>
<keyword evidence="5" id="KW-0067">ATP-binding</keyword>
<accession>A0A814FDZ1</accession>
<keyword evidence="3" id="KW-0436">Ligase</keyword>
<feature type="domain" description="Aminoacyl-transfer RNA synthetases class-II family profile" evidence="9">
    <location>
        <begin position="564"/>
        <end position="778"/>
    </location>
</feature>
<comment type="caution">
    <text evidence="10">The sequence shown here is derived from an EMBL/GenBank/DDBJ whole genome shotgun (WGS) entry which is preliminary data.</text>
</comment>
<feature type="region of interest" description="Disordered" evidence="8">
    <location>
        <begin position="1856"/>
        <end position="1921"/>
    </location>
</feature>
<feature type="compositionally biased region" description="Polar residues" evidence="8">
    <location>
        <begin position="1318"/>
        <end position="1328"/>
    </location>
</feature>
<evidence type="ECO:0000256" key="2">
    <source>
        <dbReference type="ARBA" id="ARBA00012840"/>
    </source>
</evidence>
<feature type="compositionally biased region" description="Low complexity" evidence="8">
    <location>
        <begin position="1739"/>
        <end position="1751"/>
    </location>
</feature>
<name>A0A814FDZ1_9BILA</name>
<sequence>IMSNKRVLNKTFTLYSNGYTEQYASLSDSLSSSQPSALLNITNLTSPSPSLNHVDPRYKTFTKYKLKNHNNNSTPNEHMMKTKTKKLHRVPAISDEIIVNKSLSTFAEKYACDGKYFDSIIDDNNDGIDILRCTHQSDSFLDQSITDLLTFTNPNRVLSESMQVVTSRHSSFNDLKHLSDNSCNLLAPVDDYIYRLENSVKITAAHHHYHISSISKNDENNKSFKEMQIGLLPTADENSDELNQQTFKSIVDDQQLRLKESEQHIYQEISIVHVDPKCMLDDDQKLQVTKSKKQLSRIPVLSPNTTRSTMTVRTCVLNKNDQSKKHDNKQSTSITDLLEEWTKLLPKLKTLLTNTRKIPLRVHVNSDEFHCCKQLLRDIELLSSSWTYIVDQVKSHINRLNPYQEIDLRAAQLNWDYILDQQYENTIAENIFARKADANILQVKQIKLKIQDLYNQAMKLPSQTHPDSPVGCETDARVIRIVGEKPELSVSQRTVDQIGTDFNMLLLENMGQVSFRGSYALFNDFARFERALMYYTFQKLTDYVCFEFYEYLSSYNAQESCGFPTRDKRTQVYQLDYGEEFGRYCLAGTSEMALAGLLKHNTFRKDELPLKLAACSRCYRAEVAGGKSEGNLYRVHEFTKVEMYCVTSDEPGASDKMLEDIVNIQTDLYSELGLHFRILDMPTEELGLSAYRKNDIEAWMPAKQFYGEVSSASNCSDFQSRRLHIKYIDDNTEERFAHTLNGTAMALPRVITALIEANWRPVILSFSNNSYSNRHKLPYRCKVSKKFWVDINLSLERLYLTPPPSWSDLLRHVQQRANNSNNTKTNLNQQLHKCYEKLLSHLYLTETNSSSLINTTSIISNEYLYNQLELAAQYCNLKLFKDSSNLYFHCDQFFIEINFNEEEKLQTVNICITDSSTTATSTTTTNGIGGEKLSCPHMCQALKSQNYSLFRQHLNGYMSMYCLTENDSKRLGYKALKVLEYDLVLLHKQNIYKQLQRFQLSCEGLPMRIRLNEKETDEETKIDNLMDNVHDSCPLYILINLCPSPTSKRYLLAHKSIIKFHINRLSSTNNLMDVSVNSNITFVPQTLENSLLLPGYFVLEFRRPFLILSSIVDDIKILTNIDNYSSLITLQYLQTMMKTNLNEDINYYLSEDMTAIQVKQIPFTNLSQLLQIMKLIQKQYQFNLLLHECFTRQQNSENSMQSDEGDEESDKITCELCLLTLDSLSVSCCRSNCLYTFILNLSNPYNPKIISTHQKEDQLEFLRHQSILELIHFVLRRQKQLQRSQQSHNLQLSSTVVNTAHNMSLQSLQSQSSDQYSKLISSPSNNTAAIAEPNKPDQPSSNLCVTRRLSSGTSRPQWRTINSLKRSQPCMTISNDREIPSVQDLNGSPQPLDDQDQDLEGSSSLLIRRSLPLSTTESPYSSPLATQFDHPNESSISPRMTAKNADYGLKMVITTKKPTSYEQQQSQDYQQDYRRSSNDSKPYPSSFISLQQQQQPLFDTLQSAGFSSNIPPNLILPQTPKTPISSGIVPTPSSTQSTATPSFFGLSPSTPPASFFGSGSNKQTQQNSSQDGNGNNFSPVQSPTSSDIISTAVSSTSVQKIKKRPRSQSKDNLSNDADNQQQPLRATKLAEAQQQQGTIKRIRKDNLNGSNTIKQRKSTFKVQSQNLPLPPSSTSFHQSQSSSSLSQSNVVTPTSSSSSPDQTNSSSGSGDFKPLKVVIKRVGGGSGGENSTTISEGEQSQQTMTSVQSTVKKQRKRLPGQSQPMTATKKNSASNVIIKTEVMSTPDLLGNETSIRDRALVQSRPSINNPSVNSAVSNSSLAVNRSTLPQPTVPSIQSEVKPPIVLKIKRHNPAAPQLDIPLTNSPSSLSNTQQVSQSVSSKETIRQEFKQNRASSVPNTSAQQQQTTKTVLPPSIHHSPSSLSIATTYRIPKVSSLKSNTSAANVEQSQATAPKIKTEPTDQPARFLPTKKPNTIVSPVMSEIRASTASLMKIRPSQPPTKIIDSLIGGSWQSPPAAQILSNNPRQVGPFGLNKQQPQQRPSWHQQRSKTVTSPSTSNHTLLPPPPPYNNNNASPQMPPRSILKKASSEQNISDSQDDYYSSLGSRALLQPPLQVTLNQQQQLPRVNPLQTQPLPAPAQQQSPIDDDYFDDDSPNSQLVIDTSGQSSSSINSGGNSIILNARTEILPYSLINNNTSNKNTDEDELMKEAIIG</sequence>
<gene>
    <name evidence="10" type="ORF">GPM918_LOCUS12926</name>
    <name evidence="11" type="ORF">SRO942_LOCUS12921</name>
</gene>
<feature type="compositionally biased region" description="Acidic residues" evidence="8">
    <location>
        <begin position="2145"/>
        <end position="2154"/>
    </location>
</feature>
<feature type="region of interest" description="Disordered" evidence="8">
    <location>
        <begin position="1315"/>
        <end position="1442"/>
    </location>
</feature>
<dbReference type="InterPro" id="IPR002314">
    <property type="entry name" value="aa-tRNA-synt_IIb"/>
</dbReference>
<evidence type="ECO:0000256" key="8">
    <source>
        <dbReference type="SAM" id="MobiDB-lite"/>
    </source>
</evidence>
<dbReference type="PROSITE" id="PS50862">
    <property type="entry name" value="AA_TRNA_LIGASE_II"/>
    <property type="match status" value="1"/>
</dbReference>
<keyword evidence="4" id="KW-0547">Nucleotide-binding</keyword>
<evidence type="ECO:0000256" key="3">
    <source>
        <dbReference type="ARBA" id="ARBA00022598"/>
    </source>
</evidence>
<feature type="compositionally biased region" description="Low complexity" evidence="8">
    <location>
        <begin position="1672"/>
        <end position="1710"/>
    </location>
</feature>
<dbReference type="Proteomes" id="UP000663829">
    <property type="component" value="Unassembled WGS sequence"/>
</dbReference>
<dbReference type="EMBL" id="CAJOBC010002891">
    <property type="protein sequence ID" value="CAF3756706.1"/>
    <property type="molecule type" value="Genomic_DNA"/>
</dbReference>